<accession>A0A3B0RQZ1</accession>
<reference evidence="1" key="1">
    <citation type="submission" date="2018-06" db="EMBL/GenBank/DDBJ databases">
        <authorList>
            <person name="Zhirakovskaya E."/>
        </authorList>
    </citation>
    <scope>NUCLEOTIDE SEQUENCE</scope>
</reference>
<name>A0A3B0RQZ1_9ZZZZ</name>
<sequence length="144" mass="15342">MSMQIFRSAILICLVTACGRPDNEVLAEAEERAASQAPDDGKIECAINGDRNFSKGCETERLAGEDGVTLIIRHPDGGFRRFNILTDGRGLAAADGAEPAKISIVEDNKILVSVGSDKYIIPAKMKTAAKPIAESEPLQEQAGN</sequence>
<gene>
    <name evidence="1" type="ORF">MNBD_ALPHA04-869</name>
</gene>
<dbReference type="AlphaFoldDB" id="A0A3B0RQZ1"/>
<organism evidence="1">
    <name type="scientific">hydrothermal vent metagenome</name>
    <dbReference type="NCBI Taxonomy" id="652676"/>
    <lineage>
        <taxon>unclassified sequences</taxon>
        <taxon>metagenomes</taxon>
        <taxon>ecological metagenomes</taxon>
    </lineage>
</organism>
<protein>
    <recommendedName>
        <fullName evidence="2">Lipoprotein</fullName>
    </recommendedName>
</protein>
<proteinExistence type="predicted"/>
<evidence type="ECO:0000313" key="1">
    <source>
        <dbReference type="EMBL" id="VAV94567.1"/>
    </source>
</evidence>
<dbReference type="PROSITE" id="PS51257">
    <property type="entry name" value="PROKAR_LIPOPROTEIN"/>
    <property type="match status" value="1"/>
</dbReference>
<dbReference type="EMBL" id="UOEF01000187">
    <property type="protein sequence ID" value="VAV94567.1"/>
    <property type="molecule type" value="Genomic_DNA"/>
</dbReference>
<evidence type="ECO:0008006" key="2">
    <source>
        <dbReference type="Google" id="ProtNLM"/>
    </source>
</evidence>